<organism evidence="2">
    <name type="scientific">Calcidiscus leptoporus</name>
    <dbReference type="NCBI Taxonomy" id="127549"/>
    <lineage>
        <taxon>Eukaryota</taxon>
        <taxon>Haptista</taxon>
        <taxon>Haptophyta</taxon>
        <taxon>Prymnesiophyceae</taxon>
        <taxon>Coccolithales</taxon>
        <taxon>Calcidiscaceae</taxon>
        <taxon>Calcidiscus</taxon>
    </lineage>
</organism>
<proteinExistence type="predicted"/>
<evidence type="ECO:0000256" key="1">
    <source>
        <dbReference type="SAM" id="MobiDB-lite"/>
    </source>
</evidence>
<name>A0A7S0JIZ2_9EUKA</name>
<reference evidence="2" key="1">
    <citation type="submission" date="2021-01" db="EMBL/GenBank/DDBJ databases">
        <authorList>
            <person name="Corre E."/>
            <person name="Pelletier E."/>
            <person name="Niang G."/>
            <person name="Scheremetjew M."/>
            <person name="Finn R."/>
            <person name="Kale V."/>
            <person name="Holt S."/>
            <person name="Cochrane G."/>
            <person name="Meng A."/>
            <person name="Brown T."/>
            <person name="Cohen L."/>
        </authorList>
    </citation>
    <scope>NUCLEOTIDE SEQUENCE</scope>
    <source>
        <strain evidence="2">RCC1130</strain>
    </source>
</reference>
<feature type="compositionally biased region" description="Low complexity" evidence="1">
    <location>
        <begin position="495"/>
        <end position="507"/>
    </location>
</feature>
<feature type="region of interest" description="Disordered" evidence="1">
    <location>
        <begin position="436"/>
        <end position="507"/>
    </location>
</feature>
<dbReference type="EMBL" id="HBER01057261">
    <property type="protein sequence ID" value="CAD8553291.1"/>
    <property type="molecule type" value="Transcribed_RNA"/>
</dbReference>
<feature type="compositionally biased region" description="Basic and acidic residues" evidence="1">
    <location>
        <begin position="537"/>
        <end position="546"/>
    </location>
</feature>
<feature type="region of interest" description="Disordered" evidence="1">
    <location>
        <begin position="13"/>
        <end position="48"/>
    </location>
</feature>
<feature type="compositionally biased region" description="Basic residues" evidence="1">
    <location>
        <begin position="611"/>
        <end position="622"/>
    </location>
</feature>
<feature type="compositionally biased region" description="Basic and acidic residues" evidence="1">
    <location>
        <begin position="436"/>
        <end position="450"/>
    </location>
</feature>
<feature type="compositionally biased region" description="Basic and acidic residues" evidence="1">
    <location>
        <begin position="26"/>
        <end position="39"/>
    </location>
</feature>
<accession>A0A7S0JIZ2</accession>
<sequence length="622" mass="67445">MGACCCAGIESKPMLEPNATSSSDPTTERSAHLRPRDEIISPSPLRANDGVAVGRAQPDRAQEEAVDNVSAKELFNVTLQKFIIPVVRRGIERLLRTSLESETGLQIGLMDDSFTLCIGGAHKSEMLLGEPLIRAFCIEVSAASVVTHAAVAPEHPWRSEQQSCRKRSAKHGTTTMPAAFEGVADEVLTLDLDFDAELRLGDQIHKQVFQLRSRKRFVPDLGATFGIKFVQLRRCRTRVWWSFSEQKLMVAFRVAPKVKWEIDIRVLNMELPHWLEDQVLSLGVERMLASFDLQNPLLVPLDGQEQIDRAAATAANSAAICAHEASEQATAAARACQMASHTFAVASIKAEAAMAETPASYMLAWEAFTAAAAAAKVASETYSAVTAVAKAARRSAKRARAVSDEASSRIFDASAASGASVTKRIDVSSIHEHIVYQGRDRDDRETDRGGGADSRAAAPPIKRADTFTSLSERRDEQQARQTIAPRALTPPVTPPRAHSFSPSSSKSAFALGPVCLERARTGFSVPRTRGGGFSGKRQSEPLRNGHEPLQNGQEATKRAGPPPPSHPASVDIVDERTSAARSAPTGRRASTLGSVLPSRLFQVRRTLSASRRQRRAKSMPDP</sequence>
<evidence type="ECO:0000313" key="2">
    <source>
        <dbReference type="EMBL" id="CAD8553291.1"/>
    </source>
</evidence>
<protein>
    <submittedName>
        <fullName evidence="2">Uncharacterized protein</fullName>
    </submittedName>
</protein>
<dbReference type="AlphaFoldDB" id="A0A7S0JIZ2"/>
<feature type="region of interest" description="Disordered" evidence="1">
    <location>
        <begin position="526"/>
        <end position="593"/>
    </location>
</feature>
<gene>
    <name evidence="2" type="ORF">CLEP1334_LOCUS28582</name>
</gene>
<feature type="region of interest" description="Disordered" evidence="1">
    <location>
        <begin position="603"/>
        <end position="622"/>
    </location>
</feature>